<evidence type="ECO:0000256" key="8">
    <source>
        <dbReference type="ARBA" id="ARBA00023065"/>
    </source>
</evidence>
<evidence type="ECO:0000313" key="12">
    <source>
        <dbReference type="EMBL" id="BDZ44696.1"/>
    </source>
</evidence>
<proteinExistence type="predicted"/>
<evidence type="ECO:0000256" key="9">
    <source>
        <dbReference type="ARBA" id="ARBA00023136"/>
    </source>
</evidence>
<feature type="transmembrane region" description="Helical" evidence="11">
    <location>
        <begin position="87"/>
        <end position="107"/>
    </location>
</feature>
<feature type="transmembrane region" description="Helical" evidence="11">
    <location>
        <begin position="53"/>
        <end position="75"/>
    </location>
</feature>
<evidence type="ECO:0000256" key="4">
    <source>
        <dbReference type="ARBA" id="ARBA00022475"/>
    </source>
</evidence>
<keyword evidence="10" id="KW-0739">Sodium transport</keyword>
<dbReference type="Proteomes" id="UP001321498">
    <property type="component" value="Chromosome"/>
</dbReference>
<evidence type="ECO:0000313" key="13">
    <source>
        <dbReference type="Proteomes" id="UP001321498"/>
    </source>
</evidence>
<protein>
    <recommendedName>
        <fullName evidence="14">Na+/H+ antiporter 1</fullName>
    </recommendedName>
</protein>
<dbReference type="PANTHER" id="PTHR30341:SF0">
    <property type="entry name" value="NA(+)_H(+) ANTIPORTER NHAA"/>
    <property type="match status" value="1"/>
</dbReference>
<dbReference type="Gene3D" id="1.20.1530.10">
    <property type="entry name" value="Na+/H+ antiporter like domain"/>
    <property type="match status" value="1"/>
</dbReference>
<reference evidence="13" key="1">
    <citation type="journal article" date="2019" name="Int. J. Syst. Evol. Microbiol.">
        <title>The Global Catalogue of Microorganisms (GCM) 10K type strain sequencing project: providing services to taxonomists for standard genome sequencing and annotation.</title>
        <authorList>
            <consortium name="The Broad Institute Genomics Platform"/>
            <consortium name="The Broad Institute Genome Sequencing Center for Infectious Disease"/>
            <person name="Wu L."/>
            <person name="Ma J."/>
        </authorList>
    </citation>
    <scope>NUCLEOTIDE SEQUENCE [LARGE SCALE GENOMIC DNA]</scope>
    <source>
        <strain evidence="13">NBRC 108725</strain>
    </source>
</reference>
<feature type="transmembrane region" description="Helical" evidence="11">
    <location>
        <begin position="15"/>
        <end position="41"/>
    </location>
</feature>
<keyword evidence="3" id="KW-0050">Antiport</keyword>
<dbReference type="InterPro" id="IPR004670">
    <property type="entry name" value="NhaA"/>
</dbReference>
<evidence type="ECO:0000256" key="1">
    <source>
        <dbReference type="ARBA" id="ARBA00004429"/>
    </source>
</evidence>
<keyword evidence="2" id="KW-0813">Transport</keyword>
<dbReference type="EMBL" id="AP027731">
    <property type="protein sequence ID" value="BDZ44696.1"/>
    <property type="molecule type" value="Genomic_DNA"/>
</dbReference>
<dbReference type="InterPro" id="IPR023171">
    <property type="entry name" value="Na/H_antiporter_dom_sf"/>
</dbReference>
<evidence type="ECO:0000256" key="6">
    <source>
        <dbReference type="ARBA" id="ARBA00022989"/>
    </source>
</evidence>
<evidence type="ECO:0000256" key="3">
    <source>
        <dbReference type="ARBA" id="ARBA00022449"/>
    </source>
</evidence>
<keyword evidence="4" id="KW-1003">Cell membrane</keyword>
<keyword evidence="13" id="KW-1185">Reference proteome</keyword>
<gene>
    <name evidence="12" type="ORF">GCM10025866_06050</name>
</gene>
<dbReference type="Pfam" id="PF06965">
    <property type="entry name" value="Na_H_antiport_1"/>
    <property type="match status" value="1"/>
</dbReference>
<evidence type="ECO:0000256" key="5">
    <source>
        <dbReference type="ARBA" id="ARBA00022692"/>
    </source>
</evidence>
<comment type="subcellular location">
    <subcellularLocation>
        <location evidence="1">Cell inner membrane</location>
        <topology evidence="1">Multi-pass membrane protein</topology>
    </subcellularLocation>
</comment>
<evidence type="ECO:0000256" key="2">
    <source>
        <dbReference type="ARBA" id="ARBA00022448"/>
    </source>
</evidence>
<dbReference type="PANTHER" id="PTHR30341">
    <property type="entry name" value="SODIUM ION/PROTON ANTIPORTER NHAA-RELATED"/>
    <property type="match status" value="1"/>
</dbReference>
<accession>A0ABN6XIL1</accession>
<keyword evidence="8" id="KW-0406">Ion transport</keyword>
<evidence type="ECO:0000256" key="10">
    <source>
        <dbReference type="ARBA" id="ARBA00023201"/>
    </source>
</evidence>
<sequence length="125" mass="12560">MAIPAVDPGQLSAPFWGILVALPVGKLAGIALAGGLAVRIAHRRGSRVLEEEIVVIAALGGIGFTVSLLMNELAFAGSAEVADEGTLAVLLGSAVSIAASAVLVSAASRRARSRRSPEAAPPPTR</sequence>
<organism evidence="12 13">
    <name type="scientific">Naasia aerilata</name>
    <dbReference type="NCBI Taxonomy" id="1162966"/>
    <lineage>
        <taxon>Bacteria</taxon>
        <taxon>Bacillati</taxon>
        <taxon>Actinomycetota</taxon>
        <taxon>Actinomycetes</taxon>
        <taxon>Micrococcales</taxon>
        <taxon>Microbacteriaceae</taxon>
        <taxon>Naasia</taxon>
    </lineage>
</organism>
<evidence type="ECO:0000256" key="7">
    <source>
        <dbReference type="ARBA" id="ARBA00023053"/>
    </source>
</evidence>
<keyword evidence="7" id="KW-0915">Sodium</keyword>
<name>A0ABN6XIL1_9MICO</name>
<evidence type="ECO:0000256" key="11">
    <source>
        <dbReference type="SAM" id="Phobius"/>
    </source>
</evidence>
<keyword evidence="6 11" id="KW-1133">Transmembrane helix</keyword>
<keyword evidence="5 11" id="KW-0812">Transmembrane</keyword>
<evidence type="ECO:0008006" key="14">
    <source>
        <dbReference type="Google" id="ProtNLM"/>
    </source>
</evidence>
<keyword evidence="9 11" id="KW-0472">Membrane</keyword>